<evidence type="ECO:0000256" key="4">
    <source>
        <dbReference type="ARBA" id="ARBA00022827"/>
    </source>
</evidence>
<dbReference type="AlphaFoldDB" id="A0A7L3UTG7"/>
<comment type="similarity">
    <text evidence="2">Belongs to the class-I pyridine nucleotide-disulfide oxidoreductase family.</text>
</comment>
<evidence type="ECO:0000256" key="2">
    <source>
        <dbReference type="ARBA" id="ARBA00007532"/>
    </source>
</evidence>
<accession>A0A7L3UTG7</accession>
<dbReference type="GO" id="GO:0006749">
    <property type="term" value="P:glutathione metabolic process"/>
    <property type="evidence" value="ECO:0007669"/>
    <property type="project" value="TreeGrafter"/>
</dbReference>
<sequence>VLLAIGRDACTRNIGLQTIGVKINEKNGKVPVNDEEQTNVPYVYAIGDILDGKLELTPVAIQAGRLLAQRLYGGSSKKCDYINVPTTVFTPLEYGSCGYPEQKAIDEYGEQNLEV</sequence>
<keyword evidence="6" id="KW-1015">Disulfide bond</keyword>
<gene>
    <name evidence="9" type="primary">Txnrd1_0</name>
    <name evidence="9" type="ORF">MOLATE_R11570</name>
</gene>
<dbReference type="GO" id="GO:0050660">
    <property type="term" value="F:flavin adenine dinucleotide binding"/>
    <property type="evidence" value="ECO:0007669"/>
    <property type="project" value="InterPro"/>
</dbReference>
<dbReference type="GO" id="GO:0005829">
    <property type="term" value="C:cytosol"/>
    <property type="evidence" value="ECO:0007669"/>
    <property type="project" value="TreeGrafter"/>
</dbReference>
<dbReference type="GO" id="GO:0005739">
    <property type="term" value="C:mitochondrion"/>
    <property type="evidence" value="ECO:0007669"/>
    <property type="project" value="TreeGrafter"/>
</dbReference>
<dbReference type="SUPFAM" id="SSF55424">
    <property type="entry name" value="FAD/NAD-linked reductases, dimerisation (C-terminal) domain"/>
    <property type="match status" value="1"/>
</dbReference>
<evidence type="ECO:0000256" key="3">
    <source>
        <dbReference type="ARBA" id="ARBA00022630"/>
    </source>
</evidence>
<keyword evidence="7" id="KW-0676">Redox-active center</keyword>
<keyword evidence="10" id="KW-1185">Reference proteome</keyword>
<feature type="non-terminal residue" evidence="9">
    <location>
        <position position="1"/>
    </location>
</feature>
<evidence type="ECO:0000256" key="6">
    <source>
        <dbReference type="ARBA" id="ARBA00023157"/>
    </source>
</evidence>
<keyword evidence="4" id="KW-0274">FAD</keyword>
<comment type="caution">
    <text evidence="9">The sequence shown here is derived from an EMBL/GenBank/DDBJ whole genome shotgun (WGS) entry which is preliminary data.</text>
</comment>
<dbReference type="Proteomes" id="UP000553862">
    <property type="component" value="Unassembled WGS sequence"/>
</dbReference>
<dbReference type="EMBL" id="VZUF01027971">
    <property type="protein sequence ID" value="NXV54526.1"/>
    <property type="molecule type" value="Genomic_DNA"/>
</dbReference>
<name>A0A7L3UTG7_MOLAT</name>
<dbReference type="GO" id="GO:0045454">
    <property type="term" value="P:cell redox homeostasis"/>
    <property type="evidence" value="ECO:0007669"/>
    <property type="project" value="InterPro"/>
</dbReference>
<dbReference type="GO" id="GO:0034599">
    <property type="term" value="P:cellular response to oxidative stress"/>
    <property type="evidence" value="ECO:0007669"/>
    <property type="project" value="TreeGrafter"/>
</dbReference>
<dbReference type="PANTHER" id="PTHR42737">
    <property type="entry name" value="GLUTATHIONE REDUCTASE"/>
    <property type="match status" value="1"/>
</dbReference>
<dbReference type="InterPro" id="IPR046952">
    <property type="entry name" value="GSHR/TRXR-like"/>
</dbReference>
<dbReference type="Gene3D" id="3.50.50.60">
    <property type="entry name" value="FAD/NAD(P)-binding domain"/>
    <property type="match status" value="1"/>
</dbReference>
<protein>
    <submittedName>
        <fullName evidence="9">TRXR1 reductase</fullName>
    </submittedName>
</protein>
<evidence type="ECO:0000256" key="1">
    <source>
        <dbReference type="ARBA" id="ARBA00001974"/>
    </source>
</evidence>
<dbReference type="InterPro" id="IPR016156">
    <property type="entry name" value="FAD/NAD-linked_Rdtase_dimer_sf"/>
</dbReference>
<evidence type="ECO:0000313" key="10">
    <source>
        <dbReference type="Proteomes" id="UP000553862"/>
    </source>
</evidence>
<proteinExistence type="inferred from homology"/>
<dbReference type="InterPro" id="IPR036188">
    <property type="entry name" value="FAD/NAD-bd_sf"/>
</dbReference>
<dbReference type="SUPFAM" id="SSF51905">
    <property type="entry name" value="FAD/NAD(P)-binding domain"/>
    <property type="match status" value="1"/>
</dbReference>
<comment type="cofactor">
    <cofactor evidence="1">
        <name>FAD</name>
        <dbReference type="ChEBI" id="CHEBI:57692"/>
    </cofactor>
</comment>
<dbReference type="Pfam" id="PF07992">
    <property type="entry name" value="Pyr_redox_2"/>
    <property type="match status" value="1"/>
</dbReference>
<keyword evidence="3" id="KW-0285">Flavoprotein</keyword>
<dbReference type="GO" id="GO:0004362">
    <property type="term" value="F:glutathione-disulfide reductase (NADPH) activity"/>
    <property type="evidence" value="ECO:0007669"/>
    <property type="project" value="TreeGrafter"/>
</dbReference>
<feature type="domain" description="FAD/NAD(P)-binding" evidence="8">
    <location>
        <begin position="1"/>
        <end position="64"/>
    </location>
</feature>
<dbReference type="InterPro" id="IPR023753">
    <property type="entry name" value="FAD/NAD-binding_dom"/>
</dbReference>
<evidence type="ECO:0000256" key="7">
    <source>
        <dbReference type="ARBA" id="ARBA00023284"/>
    </source>
</evidence>
<reference evidence="9 10" key="1">
    <citation type="submission" date="2019-09" db="EMBL/GenBank/DDBJ databases">
        <title>Bird 10,000 Genomes (B10K) Project - Family phase.</title>
        <authorList>
            <person name="Zhang G."/>
        </authorList>
    </citation>
    <scope>NUCLEOTIDE SEQUENCE [LARGE SCALE GENOMIC DNA]</scope>
    <source>
        <strain evidence="9">OUT-0049</strain>
        <tissue evidence="9">Muscle</tissue>
    </source>
</reference>
<evidence type="ECO:0000313" key="9">
    <source>
        <dbReference type="EMBL" id="NXV54526.1"/>
    </source>
</evidence>
<feature type="non-terminal residue" evidence="9">
    <location>
        <position position="115"/>
    </location>
</feature>
<organism evidence="9 10">
    <name type="scientific">Molothrus ater</name>
    <name type="common">Brown-headed cowbird</name>
    <dbReference type="NCBI Taxonomy" id="84834"/>
    <lineage>
        <taxon>Eukaryota</taxon>
        <taxon>Metazoa</taxon>
        <taxon>Chordata</taxon>
        <taxon>Craniata</taxon>
        <taxon>Vertebrata</taxon>
        <taxon>Euteleostomi</taxon>
        <taxon>Archelosauria</taxon>
        <taxon>Archosauria</taxon>
        <taxon>Dinosauria</taxon>
        <taxon>Saurischia</taxon>
        <taxon>Theropoda</taxon>
        <taxon>Coelurosauria</taxon>
        <taxon>Aves</taxon>
        <taxon>Neognathae</taxon>
        <taxon>Neoaves</taxon>
        <taxon>Telluraves</taxon>
        <taxon>Australaves</taxon>
        <taxon>Passeriformes</taxon>
        <taxon>Passeroidea</taxon>
        <taxon>Icteridae</taxon>
        <taxon>Molothrus</taxon>
    </lineage>
</organism>
<evidence type="ECO:0000259" key="8">
    <source>
        <dbReference type="Pfam" id="PF07992"/>
    </source>
</evidence>
<keyword evidence="5" id="KW-0560">Oxidoreductase</keyword>
<dbReference type="PANTHER" id="PTHR42737:SF6">
    <property type="entry name" value="THIOREDOXIN-DISULFIDE REDUCTASE"/>
    <property type="match status" value="1"/>
</dbReference>
<dbReference type="PRINTS" id="PR00368">
    <property type="entry name" value="FADPNR"/>
</dbReference>
<evidence type="ECO:0000256" key="5">
    <source>
        <dbReference type="ARBA" id="ARBA00023002"/>
    </source>
</evidence>